<keyword evidence="8" id="KW-0378">Hydrolase</keyword>
<name>A0A8J6JKK8_9FIRM</name>
<evidence type="ECO:0000256" key="14">
    <source>
        <dbReference type="HAMAP-Rule" id="MF_00244"/>
    </source>
</evidence>
<evidence type="ECO:0000256" key="1">
    <source>
        <dbReference type="ARBA" id="ARBA00002324"/>
    </source>
</evidence>
<dbReference type="EMBL" id="JACOPQ010000003">
    <property type="protein sequence ID" value="MBC5736484.1"/>
    <property type="molecule type" value="Genomic_DNA"/>
</dbReference>
<evidence type="ECO:0000256" key="12">
    <source>
        <dbReference type="ARBA" id="ARBA00048721"/>
    </source>
</evidence>
<accession>A0A8J6JKK8</accession>
<dbReference type="PANTHER" id="PTHR39321">
    <property type="entry name" value="NICOTINATE-NUCLEOTIDE ADENYLYLTRANSFERASE-RELATED"/>
    <property type="match status" value="1"/>
</dbReference>
<dbReference type="InterPro" id="IPR014729">
    <property type="entry name" value="Rossmann-like_a/b/a_fold"/>
</dbReference>
<dbReference type="GO" id="GO:0005524">
    <property type="term" value="F:ATP binding"/>
    <property type="evidence" value="ECO:0007669"/>
    <property type="project" value="UniProtKB-KW"/>
</dbReference>
<dbReference type="Pfam" id="PF01467">
    <property type="entry name" value="CTP_transf_like"/>
    <property type="match status" value="1"/>
</dbReference>
<evidence type="ECO:0000256" key="13">
    <source>
        <dbReference type="ARBA" id="ARBA00049417"/>
    </source>
</evidence>
<comment type="similarity">
    <text evidence="14">Belongs to the NadD family.</text>
</comment>
<comment type="function">
    <text evidence="1 14">Catalyzes the reversible adenylation of nicotinate mononucleotide (NaMN) to nicotinic acid adenine dinucleotide (NaAD).</text>
</comment>
<dbReference type="GO" id="GO:0046872">
    <property type="term" value="F:metal ion binding"/>
    <property type="evidence" value="ECO:0007669"/>
    <property type="project" value="UniProtKB-KW"/>
</dbReference>
<dbReference type="RefSeq" id="WP_155148163.1">
    <property type="nucleotide sequence ID" value="NZ_JACOPQ010000003.1"/>
</dbReference>
<dbReference type="InterPro" id="IPR006674">
    <property type="entry name" value="HD_domain"/>
</dbReference>
<dbReference type="AlphaFoldDB" id="A0A8J6JKK8"/>
<sequence length="402" mass="44764">MKIGIYGGTFNPPHLGHMSSAQAAVELLELDRLFFIPAAQPPHKELPAHGAEGPDRLAMAALMADGLGERLRRRDCVAALDLELRRAGRSYTCDTLAELHDQYPGDELWLLMGSDMFFTLQHWYEPEKIMALAGIAAFARSEDDSAGALAAHAAHLNSTFGARTRVIELPQITDISSTRLRSLLAEGRGSGYLWPTVYGYILRKGLYGADRDLTTLSDEELRAASYSMIRAKRIPHIRGTEETAVRLAERWGADVERARRAAILHDCTKYLDMEEQKALCAQYGVELDELEQKAVKLLHSKTGACIARQVFGAGDDIYWAIFWHTTGKADMSTLEKVIYLADYMEPTRDFPGVEVLRGLAETDLDAAVLLGLEMSIEDLEDRGMTPHHNTLEARDWLLAHRA</sequence>
<comment type="pathway">
    <text evidence="2 14">Cofactor biosynthesis; NAD(+) biosynthesis; deamido-NAD(+) from nicotinate D-ribonucleotide: step 1/1.</text>
</comment>
<dbReference type="PANTHER" id="PTHR39321:SF3">
    <property type="entry name" value="PHOSPHOPANTETHEINE ADENYLYLTRANSFERASE"/>
    <property type="match status" value="1"/>
</dbReference>
<proteinExistence type="inferred from homology"/>
<dbReference type="NCBIfam" id="TIGR00488">
    <property type="entry name" value="bis(5'-nucleosyl)-tetraphosphatase (symmetrical) YqeK"/>
    <property type="match status" value="1"/>
</dbReference>
<keyword evidence="6" id="KW-0479">Metal-binding</keyword>
<dbReference type="SUPFAM" id="SSF52374">
    <property type="entry name" value="Nucleotidylyl transferase"/>
    <property type="match status" value="1"/>
</dbReference>
<dbReference type="CDD" id="cd02165">
    <property type="entry name" value="NMNAT"/>
    <property type="match status" value="1"/>
</dbReference>
<keyword evidence="4 14" id="KW-0808">Transferase</keyword>
<keyword evidence="7 14" id="KW-0547">Nucleotide-binding</keyword>
<dbReference type="InterPro" id="IPR005248">
    <property type="entry name" value="NadD/NMNAT"/>
</dbReference>
<evidence type="ECO:0000256" key="4">
    <source>
        <dbReference type="ARBA" id="ARBA00022679"/>
    </source>
</evidence>
<dbReference type="Pfam" id="PF01966">
    <property type="entry name" value="HD"/>
    <property type="match status" value="1"/>
</dbReference>
<dbReference type="GO" id="GO:0008803">
    <property type="term" value="F:bis(5'-nucleosyl)-tetraphosphatase (symmetrical) activity"/>
    <property type="evidence" value="ECO:0007669"/>
    <property type="project" value="UniProtKB-EC"/>
</dbReference>
<protein>
    <recommendedName>
        <fullName evidence="14">Probable nicotinate-nucleotide adenylyltransferase</fullName>
        <ecNumber evidence="14">2.7.7.18</ecNumber>
    </recommendedName>
    <alternativeName>
        <fullName evidence="14">Deamido-NAD(+) diphosphorylase</fullName>
    </alternativeName>
    <alternativeName>
        <fullName evidence="14">Deamido-NAD(+) pyrophosphorylase</fullName>
    </alternativeName>
    <alternativeName>
        <fullName evidence="14">Nicotinate mononucleotide adenylyltransferase</fullName>
        <shortName evidence="14">NaMN adenylyltransferase</shortName>
    </alternativeName>
</protein>
<evidence type="ECO:0000256" key="3">
    <source>
        <dbReference type="ARBA" id="ARBA00022642"/>
    </source>
</evidence>
<evidence type="ECO:0000256" key="11">
    <source>
        <dbReference type="ARBA" id="ARBA00023027"/>
    </source>
</evidence>
<comment type="catalytic activity">
    <reaction evidence="12 14">
        <text>nicotinate beta-D-ribonucleotide + ATP + H(+) = deamido-NAD(+) + diphosphate</text>
        <dbReference type="Rhea" id="RHEA:22860"/>
        <dbReference type="ChEBI" id="CHEBI:15378"/>
        <dbReference type="ChEBI" id="CHEBI:30616"/>
        <dbReference type="ChEBI" id="CHEBI:33019"/>
        <dbReference type="ChEBI" id="CHEBI:57502"/>
        <dbReference type="ChEBI" id="CHEBI:58437"/>
        <dbReference type="EC" id="2.7.7.18"/>
    </reaction>
</comment>
<keyword evidence="10" id="KW-0408">Iron</keyword>
<evidence type="ECO:0000256" key="10">
    <source>
        <dbReference type="ARBA" id="ARBA00023004"/>
    </source>
</evidence>
<dbReference type="UniPathway" id="UPA00253">
    <property type="reaction ID" value="UER00332"/>
</dbReference>
<dbReference type="InterPro" id="IPR004821">
    <property type="entry name" value="Cyt_trans-like"/>
</dbReference>
<keyword evidence="3 14" id="KW-0662">Pyridine nucleotide biosynthesis</keyword>
<dbReference type="Proteomes" id="UP000607645">
    <property type="component" value="Unassembled WGS sequence"/>
</dbReference>
<evidence type="ECO:0000259" key="15">
    <source>
        <dbReference type="SMART" id="SM00471"/>
    </source>
</evidence>
<organism evidence="16 17">
    <name type="scientific">Lawsonibacter faecis</name>
    <dbReference type="NCBI Taxonomy" id="2763052"/>
    <lineage>
        <taxon>Bacteria</taxon>
        <taxon>Bacillati</taxon>
        <taxon>Bacillota</taxon>
        <taxon>Clostridia</taxon>
        <taxon>Eubacteriales</taxon>
        <taxon>Oscillospiraceae</taxon>
        <taxon>Lawsonibacter</taxon>
    </lineage>
</organism>
<evidence type="ECO:0000313" key="16">
    <source>
        <dbReference type="EMBL" id="MBC5736484.1"/>
    </source>
</evidence>
<evidence type="ECO:0000256" key="5">
    <source>
        <dbReference type="ARBA" id="ARBA00022695"/>
    </source>
</evidence>
<comment type="catalytic activity">
    <reaction evidence="13">
        <text>P(1),P(4)-bis(5'-adenosyl) tetraphosphate + H2O = 2 ADP + 2 H(+)</text>
        <dbReference type="Rhea" id="RHEA:24252"/>
        <dbReference type="ChEBI" id="CHEBI:15377"/>
        <dbReference type="ChEBI" id="CHEBI:15378"/>
        <dbReference type="ChEBI" id="CHEBI:58141"/>
        <dbReference type="ChEBI" id="CHEBI:456216"/>
        <dbReference type="EC" id="3.6.1.41"/>
    </reaction>
</comment>
<feature type="domain" description="HD/PDEase" evidence="15">
    <location>
        <begin position="229"/>
        <end position="356"/>
    </location>
</feature>
<keyword evidence="17" id="KW-1185">Reference proteome</keyword>
<evidence type="ECO:0000256" key="2">
    <source>
        <dbReference type="ARBA" id="ARBA00005019"/>
    </source>
</evidence>
<keyword evidence="5 14" id="KW-0548">Nucleotidyltransferase</keyword>
<dbReference type="GO" id="GO:0004515">
    <property type="term" value="F:nicotinate-nucleotide adenylyltransferase activity"/>
    <property type="evidence" value="ECO:0007669"/>
    <property type="project" value="UniProtKB-UniRule"/>
</dbReference>
<comment type="caution">
    <text evidence="16">The sequence shown here is derived from an EMBL/GenBank/DDBJ whole genome shotgun (WGS) entry which is preliminary data.</text>
</comment>
<evidence type="ECO:0000256" key="9">
    <source>
        <dbReference type="ARBA" id="ARBA00022840"/>
    </source>
</evidence>
<gene>
    <name evidence="14 16" type="primary">nadD</name>
    <name evidence="16" type="ORF">H8S62_05620</name>
</gene>
<dbReference type="SUPFAM" id="SSF109604">
    <property type="entry name" value="HD-domain/PDEase-like"/>
    <property type="match status" value="1"/>
</dbReference>
<keyword evidence="9 14" id="KW-0067">ATP-binding</keyword>
<dbReference type="GO" id="GO:0009435">
    <property type="term" value="P:NAD+ biosynthetic process"/>
    <property type="evidence" value="ECO:0007669"/>
    <property type="project" value="UniProtKB-UniRule"/>
</dbReference>
<reference evidence="16" key="1">
    <citation type="submission" date="2020-08" db="EMBL/GenBank/DDBJ databases">
        <title>Genome public.</title>
        <authorList>
            <person name="Liu C."/>
            <person name="Sun Q."/>
        </authorList>
    </citation>
    <scope>NUCLEOTIDE SEQUENCE</scope>
    <source>
        <strain evidence="16">NSJ-52</strain>
    </source>
</reference>
<dbReference type="Gene3D" id="3.40.50.620">
    <property type="entry name" value="HUPs"/>
    <property type="match status" value="1"/>
</dbReference>
<evidence type="ECO:0000256" key="6">
    <source>
        <dbReference type="ARBA" id="ARBA00022723"/>
    </source>
</evidence>
<dbReference type="CDD" id="cd00077">
    <property type="entry name" value="HDc"/>
    <property type="match status" value="1"/>
</dbReference>
<dbReference type="EC" id="2.7.7.18" evidence="14"/>
<dbReference type="Gene3D" id="1.10.3210.10">
    <property type="entry name" value="Hypothetical protein af1432"/>
    <property type="match status" value="1"/>
</dbReference>
<evidence type="ECO:0000313" key="17">
    <source>
        <dbReference type="Proteomes" id="UP000607645"/>
    </source>
</evidence>
<evidence type="ECO:0000256" key="7">
    <source>
        <dbReference type="ARBA" id="ARBA00022741"/>
    </source>
</evidence>
<dbReference type="SMART" id="SM00471">
    <property type="entry name" value="HDc"/>
    <property type="match status" value="1"/>
</dbReference>
<dbReference type="HAMAP" id="MF_00244">
    <property type="entry name" value="NaMN_adenylyltr"/>
    <property type="match status" value="1"/>
</dbReference>
<dbReference type="InterPro" id="IPR005249">
    <property type="entry name" value="YqeK"/>
</dbReference>
<dbReference type="NCBIfam" id="TIGR00482">
    <property type="entry name" value="nicotinate (nicotinamide) nucleotide adenylyltransferase"/>
    <property type="match status" value="1"/>
</dbReference>
<evidence type="ECO:0000256" key="8">
    <source>
        <dbReference type="ARBA" id="ARBA00022801"/>
    </source>
</evidence>
<dbReference type="InterPro" id="IPR003607">
    <property type="entry name" value="HD/PDEase_dom"/>
</dbReference>
<keyword evidence="11 14" id="KW-0520">NAD</keyword>